<evidence type="ECO:0000313" key="2">
    <source>
        <dbReference type="Proteomes" id="UP001057452"/>
    </source>
</evidence>
<proteinExistence type="predicted"/>
<evidence type="ECO:0000313" key="1">
    <source>
        <dbReference type="EMBL" id="KAI4827781.1"/>
    </source>
</evidence>
<dbReference type="Proteomes" id="UP001057452">
    <property type="component" value="Chromosome 5"/>
</dbReference>
<organism evidence="1 2">
    <name type="scientific">Chaenocephalus aceratus</name>
    <name type="common">Blackfin icefish</name>
    <name type="synonym">Chaenichthys aceratus</name>
    <dbReference type="NCBI Taxonomy" id="36190"/>
    <lineage>
        <taxon>Eukaryota</taxon>
        <taxon>Metazoa</taxon>
        <taxon>Chordata</taxon>
        <taxon>Craniata</taxon>
        <taxon>Vertebrata</taxon>
        <taxon>Euteleostomi</taxon>
        <taxon>Actinopterygii</taxon>
        <taxon>Neopterygii</taxon>
        <taxon>Teleostei</taxon>
        <taxon>Neoteleostei</taxon>
        <taxon>Acanthomorphata</taxon>
        <taxon>Eupercaria</taxon>
        <taxon>Perciformes</taxon>
        <taxon>Notothenioidei</taxon>
        <taxon>Channichthyidae</taxon>
        <taxon>Chaenocephalus</taxon>
    </lineage>
</organism>
<accession>A0ACB9XL25</accession>
<keyword evidence="2" id="KW-1185">Reference proteome</keyword>
<sequence>MWKRSKVTDQTAAGQAGIKKKSKVPGVMITQFQEELPEGMTTPDFTRKPIALTIQESKVAIFKAIIVGTPTPTVTWSRANKEIVFHPDLCVQKYDETTREHTLEFPKVASEDADTYKCFANNEHGRAICTVLLNIISVGFSKTKELQKKGGEEATDLRKKLKKRNVDGTREQKQMEPEEKVWEILMSADKKDYERICHEHGITDFRRMLKKLTEMKKEREEEIAEFVSHISTLKPIEVQDDDCATIELDMDLKDPCSKIFLYKDGVMIPFTKEDSDALKHSLKRIGKKYVFTIKNLGSGDAGLYSVDVGGCNVFSTEFKVPEVDFAVKIKEVKAEEREDAIFQCVLTAPLNEIKWYGRSAPLTHSEKFEMTVSEDKLIHKLIVRDCLQLDGGIYAAVAGIKSCNAFLVVEADKDPSNKGKKGTRKTTMAGDNNDEDLIKIAKEQQEKYQKEMEEKMELAKIARAEREVADAAVTLVVRGGLEPLVGRGVQELLWLLEVLGLMGLMGAKVLVQVVMVREDMELEPQVELKLEKRVRDGPLVADTAIGDSNDEETTDQQGDKSGKKGKHPRKKMVDVEAEAVVDPGVHFHAGLSDCKAIVGEAAELECKVSSEDCVGLWYKDGDEIQSSEGITITKDGTFHRLKIHKVTEEFAGKYKFEADGRKTESLIVVEDPPRFPDEDLEAFKTPVTVKKGHRATFKLPYIGREPLKIQWYLEGEELAEEGHIKIEHSEGCSSLVLNKLQRKDSGEVKIKLKNEFGTVEAFSKLIVLDKPTPPMGPLDIVEASSSVIDFKWRAPKDSGGCKIDNYILERQQIGRNTWKKVGPIGPESAYRDSDVDHGRKYCYRIRVETEMGTSELMETEDIQAGTKAYPGPPSAPKVVSAFKDCINLSLVPPSNTGGTSIHGYNLEKRKKGSNLWGPVVPAEGIIKGKGYGVKDVVEGIEYEFRAAAINDSGAGEFSVPSEFVFARDPKKPPGKAIDFKATDSTYTTLSLSWTKPKDIEGVEDDAKGYFVEIRPAECTEWDRCNANALTMTSYTVRGLKSMAMYWVRVIATNDGGEGEPQELVNYILAMPPPVRPRFTDAKIKSFMVVRAGNSARFNINFEVTWLKDGVPVSKKVTISNAEVTSQLLIPSAERSDTGIYTIIIKNVVGQESNSIEIRVTDEPKPPGPVETDENVPGTVTVSWTASPDEKRDDRLHYMVMKRDSSKRTWNTIADRIFNNRFTVCNIMPGREYQFRVYAKNDMGSSNPIESQKWLISAKKEKFVVNVPETKTCDLQCAPKFLVPLKMHSAPQGYECYMSCAIKGDPTPHVTWLRNNISLNTNTNYFITNTCGVCSLLILRVGPKDTGEYKIVAENSLGRAECSTKLTVRE</sequence>
<comment type="caution">
    <text evidence="1">The sequence shown here is derived from an EMBL/GenBank/DDBJ whole genome shotgun (WGS) entry which is preliminary data.</text>
</comment>
<reference evidence="1" key="1">
    <citation type="submission" date="2022-05" db="EMBL/GenBank/DDBJ databases">
        <title>Chromosome-level genome of Chaenocephalus aceratus.</title>
        <authorList>
            <person name="Park H."/>
        </authorList>
    </citation>
    <scope>NUCLEOTIDE SEQUENCE</scope>
    <source>
        <strain evidence="1">KU_202001</strain>
    </source>
</reference>
<dbReference type="EMBL" id="CM043789">
    <property type="protein sequence ID" value="KAI4827781.1"/>
    <property type="molecule type" value="Genomic_DNA"/>
</dbReference>
<gene>
    <name evidence="1" type="ORF">KUCAC02_031152</name>
</gene>
<name>A0ACB9XL25_CHAAC</name>
<protein>
    <submittedName>
        <fullName evidence="1">Uncharacterized protein</fullName>
    </submittedName>
</protein>